<dbReference type="SUPFAM" id="SSF103473">
    <property type="entry name" value="MFS general substrate transporter"/>
    <property type="match status" value="1"/>
</dbReference>
<keyword evidence="6 8" id="KW-1133">Transmembrane helix</keyword>
<proteinExistence type="inferred from homology"/>
<keyword evidence="4" id="KW-1003">Cell membrane</keyword>
<dbReference type="InterPro" id="IPR036259">
    <property type="entry name" value="MFS_trans_sf"/>
</dbReference>
<comment type="similarity">
    <text evidence="2">Belongs to the major facilitator superfamily. Bcr/CmlA family.</text>
</comment>
<feature type="transmembrane region" description="Helical" evidence="8">
    <location>
        <begin position="221"/>
        <end position="243"/>
    </location>
</feature>
<dbReference type="Pfam" id="PF07690">
    <property type="entry name" value="MFS_1"/>
    <property type="match status" value="1"/>
</dbReference>
<evidence type="ECO:0000256" key="6">
    <source>
        <dbReference type="ARBA" id="ARBA00022989"/>
    </source>
</evidence>
<dbReference type="GO" id="GO:0005886">
    <property type="term" value="C:plasma membrane"/>
    <property type="evidence" value="ECO:0007669"/>
    <property type="project" value="UniProtKB-SubCell"/>
</dbReference>
<dbReference type="AlphaFoldDB" id="A0A7J5E4X5"/>
<gene>
    <name evidence="10" type="ORF">F9L07_00905</name>
</gene>
<feature type="transmembrane region" description="Helical" evidence="8">
    <location>
        <begin position="163"/>
        <end position="183"/>
    </location>
</feature>
<dbReference type="PANTHER" id="PTHR23502">
    <property type="entry name" value="MAJOR FACILITATOR SUPERFAMILY"/>
    <property type="match status" value="1"/>
</dbReference>
<dbReference type="Gene3D" id="1.20.1720.10">
    <property type="entry name" value="Multidrug resistance protein D"/>
    <property type="match status" value="1"/>
</dbReference>
<evidence type="ECO:0000256" key="1">
    <source>
        <dbReference type="ARBA" id="ARBA00004651"/>
    </source>
</evidence>
<comment type="subcellular location">
    <subcellularLocation>
        <location evidence="1">Cell membrane</location>
        <topology evidence="1">Multi-pass membrane protein</topology>
    </subcellularLocation>
</comment>
<sequence length="413" mass="43121">MGWRYAVLIPGVLAALSMIGPFSIDTPFPAFPEMGRELGVGTEQLQLVVTVYLGSFALMSIFHGPLSDAVGRRPVMAVSIAVYVLASVGAALSGSLVVLLLFRALQGLSAGGATIVSRTVIRDLFEGAQAQRLMSRVAIIFGIAPAIGPILGGAILQVGSWQLIFAFQAVLGVCLVLAVLFLLPETHPRERRVPLNVAEIFHGLSDVAREGAFLRLGWSTALIFGAQFLYIGGAAVFVVDVLGQGELDFWKLFVPMIGSMMLGSWLCGRAAGRITARRLVSAGCTTSFVGGVVGVVVAASPVATDLPWAVVGLSLIALGNGVTYPTLQLLLLDRFPTRRGAVVSLGSFLALVLNAVTAVAVVPVIGGSALGFATAALVGVGAGQLLWAWHCAVEDRDCAVSREAAELEPTEML</sequence>
<evidence type="ECO:0000313" key="10">
    <source>
        <dbReference type="EMBL" id="KAB2813311.1"/>
    </source>
</evidence>
<feature type="transmembrane region" description="Helical" evidence="8">
    <location>
        <begin position="279"/>
        <end position="300"/>
    </location>
</feature>
<dbReference type="EMBL" id="WBVM01000001">
    <property type="protein sequence ID" value="KAB2813311.1"/>
    <property type="molecule type" value="Genomic_DNA"/>
</dbReference>
<keyword evidence="7 8" id="KW-0472">Membrane</keyword>
<dbReference type="PROSITE" id="PS50850">
    <property type="entry name" value="MFS"/>
    <property type="match status" value="1"/>
</dbReference>
<dbReference type="NCBIfam" id="TIGR00710">
    <property type="entry name" value="efflux_Bcr_CflA"/>
    <property type="match status" value="1"/>
</dbReference>
<dbReference type="GO" id="GO:0042910">
    <property type="term" value="F:xenobiotic transmembrane transporter activity"/>
    <property type="evidence" value="ECO:0007669"/>
    <property type="project" value="InterPro"/>
</dbReference>
<organism evidence="10 11">
    <name type="scientific">Nocardioides simplex</name>
    <name type="common">Arthrobacter simplex</name>
    <dbReference type="NCBI Taxonomy" id="2045"/>
    <lineage>
        <taxon>Bacteria</taxon>
        <taxon>Bacillati</taxon>
        <taxon>Actinomycetota</taxon>
        <taxon>Actinomycetes</taxon>
        <taxon>Propionibacteriales</taxon>
        <taxon>Nocardioidaceae</taxon>
        <taxon>Pimelobacter</taxon>
    </lineage>
</organism>
<reference evidence="10 11" key="1">
    <citation type="submission" date="2019-09" db="EMBL/GenBank/DDBJ databases">
        <title>Pimelobacter sp. isolated from Paulinella.</title>
        <authorList>
            <person name="Jeong S.E."/>
        </authorList>
    </citation>
    <scope>NUCLEOTIDE SEQUENCE [LARGE SCALE GENOMIC DNA]</scope>
    <source>
        <strain evidence="10 11">Pch-N</strain>
    </source>
</reference>
<dbReference type="InterPro" id="IPR020846">
    <property type="entry name" value="MFS_dom"/>
</dbReference>
<feature type="transmembrane region" description="Helical" evidence="8">
    <location>
        <begin position="371"/>
        <end position="392"/>
    </location>
</feature>
<comment type="caution">
    <text evidence="10">The sequence shown here is derived from an EMBL/GenBank/DDBJ whole genome shotgun (WGS) entry which is preliminary data.</text>
</comment>
<dbReference type="PRINTS" id="PR01035">
    <property type="entry name" value="TCRTETA"/>
</dbReference>
<evidence type="ECO:0000259" key="9">
    <source>
        <dbReference type="PROSITE" id="PS50850"/>
    </source>
</evidence>
<dbReference type="PANTHER" id="PTHR23502:SF132">
    <property type="entry name" value="POLYAMINE TRANSPORTER 2-RELATED"/>
    <property type="match status" value="1"/>
</dbReference>
<evidence type="ECO:0000256" key="8">
    <source>
        <dbReference type="SAM" id="Phobius"/>
    </source>
</evidence>
<feature type="domain" description="Major facilitator superfamily (MFS) profile" evidence="9">
    <location>
        <begin position="1"/>
        <end position="396"/>
    </location>
</feature>
<feature type="transmembrane region" description="Helical" evidence="8">
    <location>
        <begin position="137"/>
        <end position="157"/>
    </location>
</feature>
<dbReference type="CDD" id="cd17320">
    <property type="entry name" value="MFS_MdfA_MDR_like"/>
    <property type="match status" value="1"/>
</dbReference>
<evidence type="ECO:0000256" key="2">
    <source>
        <dbReference type="ARBA" id="ARBA00006236"/>
    </source>
</evidence>
<feature type="transmembrane region" description="Helical" evidence="8">
    <location>
        <begin position="306"/>
        <end position="330"/>
    </location>
</feature>
<feature type="transmembrane region" description="Helical" evidence="8">
    <location>
        <begin position="75"/>
        <end position="102"/>
    </location>
</feature>
<protein>
    <submittedName>
        <fullName evidence="10">Multidrug effflux MFS transporter</fullName>
    </submittedName>
</protein>
<dbReference type="InterPro" id="IPR011701">
    <property type="entry name" value="MFS"/>
</dbReference>
<feature type="transmembrane region" description="Helical" evidence="8">
    <location>
        <begin position="108"/>
        <end position="125"/>
    </location>
</feature>
<evidence type="ECO:0000256" key="3">
    <source>
        <dbReference type="ARBA" id="ARBA00022448"/>
    </source>
</evidence>
<feature type="transmembrane region" description="Helical" evidence="8">
    <location>
        <begin position="249"/>
        <end position="267"/>
    </location>
</feature>
<name>A0A7J5E4X5_NOCSI</name>
<dbReference type="GO" id="GO:0015385">
    <property type="term" value="F:sodium:proton antiporter activity"/>
    <property type="evidence" value="ECO:0007669"/>
    <property type="project" value="TreeGrafter"/>
</dbReference>
<dbReference type="InterPro" id="IPR001958">
    <property type="entry name" value="Tet-R_TetA/multi-R_MdtG-like"/>
</dbReference>
<evidence type="ECO:0000313" key="11">
    <source>
        <dbReference type="Proteomes" id="UP000449906"/>
    </source>
</evidence>
<dbReference type="GO" id="GO:1990961">
    <property type="term" value="P:xenobiotic detoxification by transmembrane export across the plasma membrane"/>
    <property type="evidence" value="ECO:0007669"/>
    <property type="project" value="InterPro"/>
</dbReference>
<dbReference type="Proteomes" id="UP000449906">
    <property type="component" value="Unassembled WGS sequence"/>
</dbReference>
<feature type="transmembrane region" description="Helical" evidence="8">
    <location>
        <begin position="342"/>
        <end position="365"/>
    </location>
</feature>
<dbReference type="InterPro" id="IPR004812">
    <property type="entry name" value="Efflux_drug-R_Bcr/CmlA"/>
</dbReference>
<evidence type="ECO:0000256" key="4">
    <source>
        <dbReference type="ARBA" id="ARBA00022475"/>
    </source>
</evidence>
<keyword evidence="3" id="KW-0813">Transport</keyword>
<feature type="transmembrane region" description="Helical" evidence="8">
    <location>
        <begin position="44"/>
        <end position="63"/>
    </location>
</feature>
<accession>A0A7J5E4X5</accession>
<feature type="transmembrane region" description="Helical" evidence="8">
    <location>
        <begin position="5"/>
        <end position="24"/>
    </location>
</feature>
<evidence type="ECO:0000256" key="5">
    <source>
        <dbReference type="ARBA" id="ARBA00022692"/>
    </source>
</evidence>
<evidence type="ECO:0000256" key="7">
    <source>
        <dbReference type="ARBA" id="ARBA00023136"/>
    </source>
</evidence>
<keyword evidence="5 8" id="KW-0812">Transmembrane</keyword>